<reference evidence="1 2" key="1">
    <citation type="submission" date="2020-10" db="EMBL/GenBank/DDBJ databases">
        <title>Connecting structure to function with the recovery of over 1000 high-quality activated sludge metagenome-assembled genomes encoding full-length rRNA genes using long-read sequencing.</title>
        <authorList>
            <person name="Singleton C.M."/>
            <person name="Petriglieri F."/>
            <person name="Kristensen J.M."/>
            <person name="Kirkegaard R.H."/>
            <person name="Michaelsen T.Y."/>
            <person name="Andersen M.H."/>
            <person name="Karst S.M."/>
            <person name="Dueholm M.S."/>
            <person name="Nielsen P.H."/>
            <person name="Albertsen M."/>
        </authorList>
    </citation>
    <scope>NUCLEOTIDE SEQUENCE [LARGE SCALE GENOMIC DNA]</scope>
    <source>
        <strain evidence="1">Ribe_18-Q3-R11-54_BAT3C.373</strain>
    </source>
</reference>
<dbReference type="AlphaFoldDB" id="A0A9D7XIJ2"/>
<protein>
    <submittedName>
        <fullName evidence="1">Uncharacterized protein</fullName>
    </submittedName>
</protein>
<evidence type="ECO:0000313" key="2">
    <source>
        <dbReference type="Proteomes" id="UP000808349"/>
    </source>
</evidence>
<sequence length="121" mass="14430">MGRFEIITVKYNGILYYLTVDSRYDSISKDLNYFDDKGNFRQSINERVKNCFSGKEKFNLYKSLEIIELKYFKDYAQGKKRLFILKNEVLHIPNGLFDKFKIINPFIANDYGFTYSEDLKT</sequence>
<name>A0A9D7XIJ2_9BACT</name>
<dbReference type="Proteomes" id="UP000808349">
    <property type="component" value="Unassembled WGS sequence"/>
</dbReference>
<dbReference type="EMBL" id="JADKFW010000013">
    <property type="protein sequence ID" value="MBK9718827.1"/>
    <property type="molecule type" value="Genomic_DNA"/>
</dbReference>
<accession>A0A9D7XIJ2</accession>
<comment type="caution">
    <text evidence="1">The sequence shown here is derived from an EMBL/GenBank/DDBJ whole genome shotgun (WGS) entry which is preliminary data.</text>
</comment>
<gene>
    <name evidence="1" type="ORF">IPO85_15180</name>
</gene>
<proteinExistence type="predicted"/>
<evidence type="ECO:0000313" key="1">
    <source>
        <dbReference type="EMBL" id="MBK9718827.1"/>
    </source>
</evidence>
<organism evidence="1 2">
    <name type="scientific">Candidatus Defluviibacterium haderslevense</name>
    <dbReference type="NCBI Taxonomy" id="2981993"/>
    <lineage>
        <taxon>Bacteria</taxon>
        <taxon>Pseudomonadati</taxon>
        <taxon>Bacteroidota</taxon>
        <taxon>Saprospiria</taxon>
        <taxon>Saprospirales</taxon>
        <taxon>Saprospiraceae</taxon>
        <taxon>Candidatus Defluviibacterium</taxon>
    </lineage>
</organism>